<dbReference type="AlphaFoldDB" id="A0A1C6G1Q4"/>
<protein>
    <recommendedName>
        <fullName evidence="2">Phage gp6-like head-tail connector protein</fullName>
    </recommendedName>
</protein>
<dbReference type="Gene3D" id="1.10.246.150">
    <property type="match status" value="1"/>
</dbReference>
<sequence length="99" mass="11017">MDTVKEQVKSIVVGLEPSAEAKFDTLYALESAALIEYCGMPEITGKHVALLADLLLHRYNTLGRDGISAESYSGVSYTYSTDLPATLHRRLNRARRLSW</sequence>
<reference evidence="1" key="1">
    <citation type="submission" date="2015-09" db="EMBL/GenBank/DDBJ databases">
        <authorList>
            <consortium name="Pathogen Informatics"/>
        </authorList>
    </citation>
    <scope>NUCLEOTIDE SEQUENCE</scope>
    <source>
        <strain evidence="1">2789STDY5834896</strain>
    </source>
</reference>
<evidence type="ECO:0008006" key="2">
    <source>
        <dbReference type="Google" id="ProtNLM"/>
    </source>
</evidence>
<evidence type="ECO:0000313" key="1">
    <source>
        <dbReference type="EMBL" id="SCJ39271.1"/>
    </source>
</evidence>
<dbReference type="InterPro" id="IPR053746">
    <property type="entry name" value="Viral_HT_Connector_Assembly"/>
</dbReference>
<accession>A0A1C6G1Q4</accession>
<name>A0A1C6G1Q4_9FIRM</name>
<proteinExistence type="predicted"/>
<organism evidence="1">
    <name type="scientific">uncultured Anaerotruncus sp</name>
    <dbReference type="NCBI Taxonomy" id="905011"/>
    <lineage>
        <taxon>Bacteria</taxon>
        <taxon>Bacillati</taxon>
        <taxon>Bacillota</taxon>
        <taxon>Clostridia</taxon>
        <taxon>Eubacteriales</taxon>
        <taxon>Oscillospiraceae</taxon>
        <taxon>Anaerotruncus</taxon>
        <taxon>environmental samples</taxon>
    </lineage>
</organism>
<dbReference type="EMBL" id="FMHG01000001">
    <property type="protein sequence ID" value="SCJ39271.1"/>
    <property type="molecule type" value="Genomic_DNA"/>
</dbReference>
<gene>
    <name evidence="1" type="ORF">SAMEA3545359_00196</name>
</gene>